<organism evidence="1 2">
    <name type="scientific">Prauserella sediminis</name>
    <dbReference type="NCBI Taxonomy" id="577680"/>
    <lineage>
        <taxon>Bacteria</taxon>
        <taxon>Bacillati</taxon>
        <taxon>Actinomycetota</taxon>
        <taxon>Actinomycetes</taxon>
        <taxon>Pseudonocardiales</taxon>
        <taxon>Pseudonocardiaceae</taxon>
        <taxon>Prauserella</taxon>
        <taxon>Prauserella salsuginis group</taxon>
    </lineage>
</organism>
<dbReference type="EMBL" id="JACIBS010000004">
    <property type="protein sequence ID" value="MBB3665395.1"/>
    <property type="molecule type" value="Genomic_DNA"/>
</dbReference>
<dbReference type="AlphaFoldDB" id="A0A839Y0B2"/>
<dbReference type="Proteomes" id="UP000564573">
    <property type="component" value="Unassembled WGS sequence"/>
</dbReference>
<sequence>MTVSRWWRRLSGPSVPEEIRAVLERGEDVVAAAEADRGHVVVTRLGLWLPGQDGPRRVDWHLVSKAGWDAGTLTVVEAEEAEEVGGAVLLRDRPPVRVGLPRAGRLPELVRRRVEGSIRARHRTDLADGGGAWFVLRKVPGADGVMLQARPDPGTDVDAVRAMAREAAERLSGGQS</sequence>
<dbReference type="RefSeq" id="WP_183786613.1">
    <property type="nucleotide sequence ID" value="NZ_JACIBS010000004.1"/>
</dbReference>
<comment type="caution">
    <text evidence="1">The sequence shown here is derived from an EMBL/GenBank/DDBJ whole genome shotgun (WGS) entry which is preliminary data.</text>
</comment>
<evidence type="ECO:0000313" key="2">
    <source>
        <dbReference type="Proteomes" id="UP000564573"/>
    </source>
</evidence>
<keyword evidence="2" id="KW-1185">Reference proteome</keyword>
<evidence type="ECO:0000313" key="1">
    <source>
        <dbReference type="EMBL" id="MBB3665395.1"/>
    </source>
</evidence>
<proteinExistence type="predicted"/>
<gene>
    <name evidence="1" type="ORF">FB384_004352</name>
</gene>
<protein>
    <submittedName>
        <fullName evidence="1">Uncharacterized protein</fullName>
    </submittedName>
</protein>
<reference evidence="1 2" key="1">
    <citation type="submission" date="2020-08" db="EMBL/GenBank/DDBJ databases">
        <title>Sequencing the genomes of 1000 actinobacteria strains.</title>
        <authorList>
            <person name="Klenk H.-P."/>
        </authorList>
    </citation>
    <scope>NUCLEOTIDE SEQUENCE [LARGE SCALE GENOMIC DNA]</scope>
    <source>
        <strain evidence="1 2">DSM 45267</strain>
    </source>
</reference>
<accession>A0A839Y0B2</accession>
<name>A0A839Y0B2_9PSEU</name>